<feature type="transmembrane region" description="Helical" evidence="17">
    <location>
        <begin position="879"/>
        <end position="901"/>
    </location>
</feature>
<evidence type="ECO:0000256" key="10">
    <source>
        <dbReference type="ARBA" id="ARBA00023065"/>
    </source>
</evidence>
<feature type="transmembrane region" description="Helical" evidence="17">
    <location>
        <begin position="47"/>
        <end position="63"/>
    </location>
</feature>
<feature type="transmembrane region" description="Helical" evidence="17">
    <location>
        <begin position="657"/>
        <end position="677"/>
    </location>
</feature>
<evidence type="ECO:0000256" key="3">
    <source>
        <dbReference type="ARBA" id="ARBA00022475"/>
    </source>
</evidence>
<evidence type="ECO:0000256" key="12">
    <source>
        <dbReference type="ARBA" id="ARBA00023180"/>
    </source>
</evidence>
<accession>A0A1X2H840</accession>
<dbReference type="FunCoup" id="A0A1X2H840">
    <property type="interactions" value="38"/>
</dbReference>
<dbReference type="Gene3D" id="1.20.120.350">
    <property type="entry name" value="Voltage-gated potassium channels. Chain C"/>
    <property type="match status" value="3"/>
</dbReference>
<dbReference type="GO" id="GO:0098703">
    <property type="term" value="P:calcium ion import across plasma membrane"/>
    <property type="evidence" value="ECO:0007669"/>
    <property type="project" value="TreeGrafter"/>
</dbReference>
<evidence type="ECO:0000256" key="5">
    <source>
        <dbReference type="ARBA" id="ARBA00022673"/>
    </source>
</evidence>
<keyword evidence="2" id="KW-0813">Transport</keyword>
<feature type="transmembrane region" description="Helical" evidence="17">
    <location>
        <begin position="1075"/>
        <end position="1103"/>
    </location>
</feature>
<evidence type="ECO:0000256" key="16">
    <source>
        <dbReference type="SAM" id="MobiDB-lite"/>
    </source>
</evidence>
<feature type="transmembrane region" description="Helical" evidence="17">
    <location>
        <begin position="959"/>
        <end position="975"/>
    </location>
</feature>
<comment type="similarity">
    <text evidence="14">Belongs to the calcium channel alpha-1 subunit (TC 1.A.1.11) family.</text>
</comment>
<keyword evidence="5" id="KW-0107">Calcium channel</keyword>
<dbReference type="OrthoDB" id="416585at2759"/>
<dbReference type="Gene3D" id="1.10.287.70">
    <property type="match status" value="4"/>
</dbReference>
<keyword evidence="12" id="KW-0325">Glycoprotein</keyword>
<evidence type="ECO:0000256" key="4">
    <source>
        <dbReference type="ARBA" id="ARBA00022568"/>
    </source>
</evidence>
<evidence type="ECO:0000256" key="9">
    <source>
        <dbReference type="ARBA" id="ARBA00022989"/>
    </source>
</evidence>
<feature type="domain" description="Ion transport" evidence="18">
    <location>
        <begin position="156"/>
        <end position="390"/>
    </location>
</feature>
<keyword evidence="20" id="KW-1185">Reference proteome</keyword>
<dbReference type="PANTHER" id="PTHR45628:SF7">
    <property type="entry name" value="VOLTAGE-DEPENDENT CALCIUM CHANNEL TYPE A SUBUNIT ALPHA-1"/>
    <property type="match status" value="1"/>
</dbReference>
<feature type="transmembrane region" description="Helical" evidence="17">
    <location>
        <begin position="186"/>
        <end position="207"/>
    </location>
</feature>
<evidence type="ECO:0000313" key="19">
    <source>
        <dbReference type="EMBL" id="ORY94702.1"/>
    </source>
</evidence>
<keyword evidence="4" id="KW-0109">Calcium transport</keyword>
<feature type="domain" description="Ion transport" evidence="18">
    <location>
        <begin position="32"/>
        <end position="112"/>
    </location>
</feature>
<keyword evidence="13" id="KW-0407">Ion channel</keyword>
<feature type="domain" description="Ion transport" evidence="18">
    <location>
        <begin position="634"/>
        <end position="908"/>
    </location>
</feature>
<dbReference type="SUPFAM" id="SSF81324">
    <property type="entry name" value="Voltage-gated potassium channels"/>
    <property type="match status" value="3"/>
</dbReference>
<name>A0A1X2H840_SYNRA</name>
<dbReference type="PANTHER" id="PTHR45628">
    <property type="entry name" value="VOLTAGE-DEPENDENT CALCIUM CHANNEL TYPE A SUBUNIT ALPHA-1"/>
    <property type="match status" value="1"/>
</dbReference>
<dbReference type="InParanoid" id="A0A1X2H840"/>
<evidence type="ECO:0000256" key="13">
    <source>
        <dbReference type="ARBA" id="ARBA00023303"/>
    </source>
</evidence>
<dbReference type="InterPro" id="IPR050599">
    <property type="entry name" value="VDCC_alpha-1_subunit"/>
</dbReference>
<keyword evidence="7" id="KW-0106">Calcium</keyword>
<feature type="region of interest" description="Disordered" evidence="16">
    <location>
        <begin position="460"/>
        <end position="484"/>
    </location>
</feature>
<evidence type="ECO:0000256" key="15">
    <source>
        <dbReference type="ARBA" id="ARBA00067459"/>
    </source>
</evidence>
<keyword evidence="8" id="KW-0851">Voltage-gated channel</keyword>
<sequence length="1436" mass="165322">MKDGKEMPFLLKDGSANEWSKGFICPEGLVCQETENPFGNTISFDNIFASMLLVIIITGNQTWTDRMYDMMNAEYFVACLYFVVVVIVMNFWLINLFIAVITEMFAKVREDSQHSAFTTSTAKPVLADADEGWSFGNGGAKKRHNRYKFLQEFVRVTHYFWVLLVLADLIVMGLKNNGMSASQLSMIDTAELGFSIAFLVEIILRFFSQWPSWRTFFASRTNRTDAFIAIVTCLIRIPPIHDNRAVYAWLTGFQVLRIYRLVIAIPRLRTLSSRILGSVWGLLNLVFFIVLATLLGAIMAYQLLEGIMDEDSGEEMRFFSVYNSFVALNQLFSGEDWTTVLYNTMEEGVPTRSTVVHALFLVLWFLFSNLVLVNLFIAVLLENFEIVEEEKRQQQIRQYVRKTETVDEHDPVISKWNLYRYFKPHPQGLKISSMPTNLIWNAKKNVVREFMNEATEVTYTEKQTEEDHPVLRGTQPAEREKQRSVTRAVDYLGNLFRSKKPAYQMSASTTRRSMNLDTRNVLDQFHTFYGSDRQHNENEAHSLRGLLDSSNKDAAGTSEALMHDVEERQALRQEFITAHPTYDKSLYIFSVTNPVRRWCQMMVPPSRGERFFGAKPNTFASWVFYGLIISAVLTTVVLTIYNSPVYQYEHRNDPQHLLIFTHIDWAFTIIFTVEFVIKVIADGFLLAPNAYLLNGWNMLDLFVLITLYISNFGKFASSTGLERAFRAFKALRALRLINLLKPARETFTVILVKGLPHILDAAAFCLAIIIPFALYGQNLFMGLFYYCNDDSDEITMKGQCIYESTLGIEAPLPEDGEIYMPRVWQNPYVYSFDSFFKGLLMLFEIASGEGWIDAMEACMAIVGKDMNQQQDANQLGGGIFFMVYNIVGSILVISLFLGVVLENFSKRNGTAFMTADQRRWLDLKKLLGRMRPARRPKQVPANGIRRWCFDRAVDKRGRFYKIMTAVIVVNILFLCTESDQEDNIAGFSAARSYVNLLFIIIFWIEIAIKLLGLGWSAFRRNLWNIYDLIVVTGGTITLLTALGPMVRQVNLEGEKLFVTALCFKLVQRSDSLNQLFTIIAASAYQIVNVFAVWFIVMTTYAIMFMEIFGLTKYGISTSTEYENFRSYSNTMISLVRYSTGEGWNTIMHDFTIEAPSCVQADNYLDSDCGSLSWAYFLFLSFNIISMYIFTAIFVAVVADNFSYVYQIASNFSLVNRDEIRRYKKAWAEFDVLRTGFIEPKNYIPFWRHLGGVFGVRIYDPEFSYKNLVSKCGNMGDTMFNAKQDPYELRVDLHALNHKLNELDKATIHRRKQDLDYLYWEAALTEGPKGVSFNQMLLMLAQRKLIIPEDALLIEELMAVRKKEELVQTLIKIDRVKGMIETIALRKKFLQHLKQKKIENEAKANRNDCKHKLRVTRSKRRLTNCSFSTFDCDQPYK</sequence>
<reference evidence="19 20" key="1">
    <citation type="submission" date="2016-07" db="EMBL/GenBank/DDBJ databases">
        <title>Pervasive Adenine N6-methylation of Active Genes in Fungi.</title>
        <authorList>
            <consortium name="DOE Joint Genome Institute"/>
            <person name="Mondo S.J."/>
            <person name="Dannebaum R.O."/>
            <person name="Kuo R.C."/>
            <person name="Labutti K."/>
            <person name="Haridas S."/>
            <person name="Kuo A."/>
            <person name="Salamov A."/>
            <person name="Ahrendt S.R."/>
            <person name="Lipzen A."/>
            <person name="Sullivan W."/>
            <person name="Andreopoulos W.B."/>
            <person name="Clum A."/>
            <person name="Lindquist E."/>
            <person name="Daum C."/>
            <person name="Ramamoorthy G.K."/>
            <person name="Gryganskyi A."/>
            <person name="Culley D."/>
            <person name="Magnuson J.K."/>
            <person name="James T.Y."/>
            <person name="O'Malley M.A."/>
            <person name="Stajich J.E."/>
            <person name="Spatafora J.W."/>
            <person name="Visel A."/>
            <person name="Grigoriev I.V."/>
        </authorList>
    </citation>
    <scope>NUCLEOTIDE SEQUENCE [LARGE SCALE GENOMIC DNA]</scope>
    <source>
        <strain evidence="19 20">NRRL 2496</strain>
    </source>
</reference>
<proteinExistence type="inferred from homology"/>
<keyword evidence="11 17" id="KW-0472">Membrane</keyword>
<feature type="transmembrane region" description="Helical" evidence="17">
    <location>
        <begin position="1024"/>
        <end position="1046"/>
    </location>
</feature>
<feature type="transmembrane region" description="Helical" evidence="17">
    <location>
        <begin position="156"/>
        <end position="174"/>
    </location>
</feature>
<evidence type="ECO:0000256" key="7">
    <source>
        <dbReference type="ARBA" id="ARBA00022837"/>
    </source>
</evidence>
<evidence type="ECO:0000259" key="18">
    <source>
        <dbReference type="Pfam" id="PF00520"/>
    </source>
</evidence>
<dbReference type="OMA" id="TLFIAWN"/>
<feature type="transmembrane region" description="Helical" evidence="17">
    <location>
        <begin position="75"/>
        <end position="101"/>
    </location>
</feature>
<gene>
    <name evidence="19" type="ORF">BCR43DRAFT_330382</name>
</gene>
<dbReference type="InterPro" id="IPR027359">
    <property type="entry name" value="Volt_channel_dom_sf"/>
</dbReference>
<keyword evidence="3" id="KW-1003">Cell membrane</keyword>
<dbReference type="GO" id="GO:0008331">
    <property type="term" value="F:high voltage-gated calcium channel activity"/>
    <property type="evidence" value="ECO:0007669"/>
    <property type="project" value="TreeGrafter"/>
</dbReference>
<dbReference type="EMBL" id="MCGN01000007">
    <property type="protein sequence ID" value="ORY94702.1"/>
    <property type="molecule type" value="Genomic_DNA"/>
</dbReference>
<dbReference type="InterPro" id="IPR005821">
    <property type="entry name" value="Ion_trans_dom"/>
</dbReference>
<evidence type="ECO:0000256" key="14">
    <source>
        <dbReference type="ARBA" id="ARBA00061395"/>
    </source>
</evidence>
<feature type="transmembrane region" description="Helical" evidence="17">
    <location>
        <begin position="1173"/>
        <end position="1198"/>
    </location>
</feature>
<keyword evidence="10" id="KW-0406">Ion transport</keyword>
<evidence type="ECO:0000256" key="11">
    <source>
        <dbReference type="ARBA" id="ARBA00023136"/>
    </source>
</evidence>
<dbReference type="Pfam" id="PF00520">
    <property type="entry name" value="Ion_trans"/>
    <property type="match status" value="4"/>
</dbReference>
<dbReference type="STRING" id="13706.A0A1X2H840"/>
<evidence type="ECO:0000256" key="1">
    <source>
        <dbReference type="ARBA" id="ARBA00004651"/>
    </source>
</evidence>
<feature type="transmembrane region" description="Helical" evidence="17">
    <location>
        <begin position="996"/>
        <end position="1018"/>
    </location>
</feature>
<feature type="domain" description="Ion transport" evidence="18">
    <location>
        <begin position="959"/>
        <end position="1206"/>
    </location>
</feature>
<dbReference type="GO" id="GO:0005891">
    <property type="term" value="C:voltage-gated calcium channel complex"/>
    <property type="evidence" value="ECO:0007669"/>
    <property type="project" value="TreeGrafter"/>
</dbReference>
<protein>
    <recommendedName>
        <fullName evidence="15">Calcium-channel protein CCH1</fullName>
    </recommendedName>
</protein>
<feature type="transmembrane region" description="Helical" evidence="17">
    <location>
        <begin position="355"/>
        <end position="381"/>
    </location>
</feature>
<feature type="transmembrane region" description="Helical" evidence="17">
    <location>
        <begin position="275"/>
        <end position="301"/>
    </location>
</feature>
<keyword evidence="6 17" id="KW-0812">Transmembrane</keyword>
<comment type="caution">
    <text evidence="19">The sequence shown here is derived from an EMBL/GenBank/DDBJ whole genome shotgun (WGS) entry which is preliminary data.</text>
</comment>
<keyword evidence="9 17" id="KW-1133">Transmembrane helix</keyword>
<evidence type="ECO:0000256" key="8">
    <source>
        <dbReference type="ARBA" id="ARBA00022882"/>
    </source>
</evidence>
<dbReference type="FunFam" id="1.10.287.70:FF:000093">
    <property type="entry name" value="Calcium channel subunit Cch1"/>
    <property type="match status" value="1"/>
</dbReference>
<evidence type="ECO:0000313" key="20">
    <source>
        <dbReference type="Proteomes" id="UP000242180"/>
    </source>
</evidence>
<dbReference type="Proteomes" id="UP000242180">
    <property type="component" value="Unassembled WGS sequence"/>
</dbReference>
<evidence type="ECO:0000256" key="6">
    <source>
        <dbReference type="ARBA" id="ARBA00022692"/>
    </source>
</evidence>
<feature type="transmembrane region" description="Helical" evidence="17">
    <location>
        <begin position="619"/>
        <end position="641"/>
    </location>
</feature>
<feature type="transmembrane region" description="Helical" evidence="17">
    <location>
        <begin position="761"/>
        <end position="787"/>
    </location>
</feature>
<comment type="subcellular location">
    <subcellularLocation>
        <location evidence="1">Cell membrane</location>
        <topology evidence="1">Multi-pass membrane protein</topology>
    </subcellularLocation>
</comment>
<organism evidence="19 20">
    <name type="scientific">Syncephalastrum racemosum</name>
    <name type="common">Filamentous fungus</name>
    <dbReference type="NCBI Taxonomy" id="13706"/>
    <lineage>
        <taxon>Eukaryota</taxon>
        <taxon>Fungi</taxon>
        <taxon>Fungi incertae sedis</taxon>
        <taxon>Mucoromycota</taxon>
        <taxon>Mucoromycotina</taxon>
        <taxon>Mucoromycetes</taxon>
        <taxon>Mucorales</taxon>
        <taxon>Syncephalastraceae</taxon>
        <taxon>Syncephalastrum</taxon>
    </lineage>
</organism>
<evidence type="ECO:0000256" key="17">
    <source>
        <dbReference type="SAM" id="Phobius"/>
    </source>
</evidence>
<evidence type="ECO:0000256" key="2">
    <source>
        <dbReference type="ARBA" id="ARBA00022448"/>
    </source>
</evidence>